<geneLocation type="plasmid" evidence="2">
    <name>pemeittgr7c</name>
</geneLocation>
<keyword evidence="1" id="KW-0614">Plasmid</keyword>
<organism evidence="1 2">
    <name type="scientific">Sinorhizobium mexicanum</name>
    <dbReference type="NCBI Taxonomy" id="375549"/>
    <lineage>
        <taxon>Bacteria</taxon>
        <taxon>Pseudomonadati</taxon>
        <taxon>Pseudomonadota</taxon>
        <taxon>Alphaproteobacteria</taxon>
        <taxon>Hyphomicrobiales</taxon>
        <taxon>Rhizobiaceae</taxon>
        <taxon>Sinorhizobium/Ensifer group</taxon>
        <taxon>Sinorhizobium</taxon>
    </lineage>
</organism>
<dbReference type="RefSeq" id="WP_180942520.1">
    <property type="nucleotide sequence ID" value="NZ_CP041241.1"/>
</dbReference>
<accession>A0A859R1Z5</accession>
<evidence type="ECO:0000313" key="2">
    <source>
        <dbReference type="Proteomes" id="UP000510721"/>
    </source>
</evidence>
<proteinExistence type="predicted"/>
<reference evidence="1 2" key="1">
    <citation type="submission" date="2019-06" db="EMBL/GenBank/DDBJ databases">
        <title>Complete genome sequence of Ensifer mexicanus ITTG R7 isolated from nodules of Acacia angustissima (Mill.) Kuntze.</title>
        <authorList>
            <person name="Rincon-Rosales R."/>
            <person name="Rogel M.A."/>
            <person name="Guerrero G."/>
            <person name="Rincon-Molina C.I."/>
            <person name="Lopez-Lopez A."/>
            <person name="Martinez-Romero E."/>
        </authorList>
    </citation>
    <scope>NUCLEOTIDE SEQUENCE [LARGE SCALE GENOMIC DNA]</scope>
    <source>
        <strain evidence="1 2">ITTG R7</strain>
        <plasmid evidence="2">pemeittgr7c</plasmid>
    </source>
</reference>
<name>A0A859R1Z5_9HYPH</name>
<sequence length="122" mass="13419">MYEHLSECCVFLPDSVGLFDGVSLQVAQLCETTIDNGLEKIFLFIDGEVVAKAFDRWILMRVGATNLIASHAIRIALEASIFDVAAFAPEEFVWRSADQAPPAPIESVLPPKIVELNAKTRV</sequence>
<dbReference type="EMBL" id="CP041241">
    <property type="protein sequence ID" value="QLL65619.1"/>
    <property type="molecule type" value="Genomic_DNA"/>
</dbReference>
<evidence type="ECO:0000313" key="1">
    <source>
        <dbReference type="EMBL" id="QLL65619.1"/>
    </source>
</evidence>
<dbReference type="KEGG" id="emx:FKV68_30380"/>
<dbReference type="AlphaFoldDB" id="A0A859R1Z5"/>
<keyword evidence="2" id="KW-1185">Reference proteome</keyword>
<gene>
    <name evidence="1" type="ORF">FKV68_30380</name>
</gene>
<dbReference type="Proteomes" id="UP000510721">
    <property type="component" value="Plasmid pEmeITTGR7c"/>
</dbReference>
<protein>
    <submittedName>
        <fullName evidence="1">Uncharacterized protein</fullName>
    </submittedName>
</protein>